<reference evidence="1 2" key="1">
    <citation type="submission" date="2012-04" db="EMBL/GenBank/DDBJ databases">
        <title>The Genome Sequence of Saprolegnia declina VS20.</title>
        <authorList>
            <consortium name="The Broad Institute Genome Sequencing Platform"/>
            <person name="Russ C."/>
            <person name="Nusbaum C."/>
            <person name="Tyler B."/>
            <person name="van West P."/>
            <person name="Dieguez-Uribeondo J."/>
            <person name="de Bruijn I."/>
            <person name="Tripathy S."/>
            <person name="Jiang R."/>
            <person name="Young S.K."/>
            <person name="Zeng Q."/>
            <person name="Gargeya S."/>
            <person name="Fitzgerald M."/>
            <person name="Haas B."/>
            <person name="Abouelleil A."/>
            <person name="Alvarado L."/>
            <person name="Arachchi H.M."/>
            <person name="Berlin A."/>
            <person name="Chapman S.B."/>
            <person name="Goldberg J."/>
            <person name="Griggs A."/>
            <person name="Gujja S."/>
            <person name="Hansen M."/>
            <person name="Howarth C."/>
            <person name="Imamovic A."/>
            <person name="Larimer J."/>
            <person name="McCowen C."/>
            <person name="Montmayeur A."/>
            <person name="Murphy C."/>
            <person name="Neiman D."/>
            <person name="Pearson M."/>
            <person name="Priest M."/>
            <person name="Roberts A."/>
            <person name="Saif S."/>
            <person name="Shea T."/>
            <person name="Sisk P."/>
            <person name="Sykes S."/>
            <person name="Wortman J."/>
            <person name="Nusbaum C."/>
            <person name="Birren B."/>
        </authorList>
    </citation>
    <scope>NUCLEOTIDE SEQUENCE [LARGE SCALE GENOMIC DNA]</scope>
    <source>
        <strain evidence="1 2">VS20</strain>
    </source>
</reference>
<dbReference type="GeneID" id="19944732"/>
<dbReference type="RefSeq" id="XP_008607876.1">
    <property type="nucleotide sequence ID" value="XM_008609654.1"/>
</dbReference>
<accession>T0QJR3</accession>
<dbReference type="EMBL" id="JH767141">
    <property type="protein sequence ID" value="EQC38284.1"/>
    <property type="molecule type" value="Genomic_DNA"/>
</dbReference>
<protein>
    <submittedName>
        <fullName evidence="1">Uncharacterized protein</fullName>
    </submittedName>
</protein>
<name>T0QJR3_SAPDV</name>
<sequence>MPRSSIAAWPGIEQCVRPCDNYQDRVKLPLPVEVVQRHFDHLTHKVDLSSQPFNPPQNNSHSHVNDAKSARVFFVHMDVCTISPELNAMMTSMPPDNHGLFYSNEEISRPAS</sequence>
<evidence type="ECO:0000313" key="1">
    <source>
        <dbReference type="EMBL" id="EQC38284.1"/>
    </source>
</evidence>
<evidence type="ECO:0000313" key="2">
    <source>
        <dbReference type="Proteomes" id="UP000030762"/>
    </source>
</evidence>
<dbReference type="AlphaFoldDB" id="T0QJR3"/>
<dbReference type="Proteomes" id="UP000030762">
    <property type="component" value="Unassembled WGS sequence"/>
</dbReference>
<keyword evidence="2" id="KW-1185">Reference proteome</keyword>
<gene>
    <name evidence="1" type="ORF">SDRG_04005</name>
</gene>
<proteinExistence type="predicted"/>
<dbReference type="InParanoid" id="T0QJR3"/>
<dbReference type="VEuPathDB" id="FungiDB:SDRG_04005"/>
<organism evidence="1 2">
    <name type="scientific">Saprolegnia diclina (strain VS20)</name>
    <dbReference type="NCBI Taxonomy" id="1156394"/>
    <lineage>
        <taxon>Eukaryota</taxon>
        <taxon>Sar</taxon>
        <taxon>Stramenopiles</taxon>
        <taxon>Oomycota</taxon>
        <taxon>Saprolegniomycetes</taxon>
        <taxon>Saprolegniales</taxon>
        <taxon>Saprolegniaceae</taxon>
        <taxon>Saprolegnia</taxon>
    </lineage>
</organism>